<evidence type="ECO:0000313" key="2">
    <source>
        <dbReference type="Proteomes" id="UP001562425"/>
    </source>
</evidence>
<comment type="caution">
    <text evidence="1">The sequence shown here is derived from an EMBL/GenBank/DDBJ whole genome shotgun (WGS) entry which is preliminary data.</text>
</comment>
<evidence type="ECO:0000313" key="1">
    <source>
        <dbReference type="EMBL" id="KAL1380249.1"/>
    </source>
</evidence>
<proteinExistence type="predicted"/>
<keyword evidence="2" id="KW-1185">Reference proteome</keyword>
<sequence>MSTFRATFCELPMEHWKAVRSGSRRDLSRAVTLLEIIERREKINREQLHLRIGVYEKRYQAQDFAALRVSVGRRRKFVGRDGSVLPGACDRYHHQYHLAGGSAGGQPLIGERGRIDPSAIAVTARFHGSGTAGDPALTSDKEELVNLEGATAPEEEYAYTVQPRKFSVWNWPWVSNEENGGQLLGHYAQHCIYMTYLPTTTTESGVLRPFRFNGLGVRVSNTR</sequence>
<name>A0ABD1CV09_CULPP</name>
<dbReference type="AlphaFoldDB" id="A0ABD1CV09"/>
<accession>A0ABD1CV09</accession>
<gene>
    <name evidence="1" type="ORF">pipiens_014348</name>
</gene>
<dbReference type="EMBL" id="JBEHCU010009246">
    <property type="protein sequence ID" value="KAL1380249.1"/>
    <property type="molecule type" value="Genomic_DNA"/>
</dbReference>
<dbReference type="Proteomes" id="UP001562425">
    <property type="component" value="Unassembled WGS sequence"/>
</dbReference>
<reference evidence="1 2" key="1">
    <citation type="submission" date="2024-05" db="EMBL/GenBank/DDBJ databases">
        <title>Culex pipiens pipiens assembly and annotation.</title>
        <authorList>
            <person name="Alout H."/>
            <person name="Durand T."/>
        </authorList>
    </citation>
    <scope>NUCLEOTIDE SEQUENCE [LARGE SCALE GENOMIC DNA]</scope>
    <source>
        <strain evidence="1">HA-2024</strain>
        <tissue evidence="1">Whole body</tissue>
    </source>
</reference>
<protein>
    <submittedName>
        <fullName evidence="1">Uncharacterized protein</fullName>
    </submittedName>
</protein>
<organism evidence="1 2">
    <name type="scientific">Culex pipiens pipiens</name>
    <name type="common">Northern house mosquito</name>
    <dbReference type="NCBI Taxonomy" id="38569"/>
    <lineage>
        <taxon>Eukaryota</taxon>
        <taxon>Metazoa</taxon>
        <taxon>Ecdysozoa</taxon>
        <taxon>Arthropoda</taxon>
        <taxon>Hexapoda</taxon>
        <taxon>Insecta</taxon>
        <taxon>Pterygota</taxon>
        <taxon>Neoptera</taxon>
        <taxon>Endopterygota</taxon>
        <taxon>Diptera</taxon>
        <taxon>Nematocera</taxon>
        <taxon>Culicoidea</taxon>
        <taxon>Culicidae</taxon>
        <taxon>Culicinae</taxon>
        <taxon>Culicini</taxon>
        <taxon>Culex</taxon>
        <taxon>Culex</taxon>
    </lineage>
</organism>